<dbReference type="Pfam" id="PF17919">
    <property type="entry name" value="RT_RNaseH_2"/>
    <property type="match status" value="1"/>
</dbReference>
<feature type="region of interest" description="Disordered" evidence="1">
    <location>
        <begin position="573"/>
        <end position="659"/>
    </location>
</feature>
<protein>
    <submittedName>
        <fullName evidence="4">Retrovirus-related Pol polyprotein from transposon 17.6</fullName>
    </submittedName>
</protein>
<dbReference type="Gene3D" id="3.30.70.270">
    <property type="match status" value="1"/>
</dbReference>
<dbReference type="SUPFAM" id="SSF50630">
    <property type="entry name" value="Acid proteases"/>
    <property type="match status" value="1"/>
</dbReference>
<dbReference type="CDD" id="cd01647">
    <property type="entry name" value="RT_LTR"/>
    <property type="match status" value="1"/>
</dbReference>
<dbReference type="EMBL" id="LSMT01000013">
    <property type="protein sequence ID" value="PFX33304.1"/>
    <property type="molecule type" value="Genomic_DNA"/>
</dbReference>
<dbReference type="InterPro" id="IPR043128">
    <property type="entry name" value="Rev_trsase/Diguanyl_cyclase"/>
</dbReference>
<proteinExistence type="predicted"/>
<dbReference type="InterPro" id="IPR050951">
    <property type="entry name" value="Retrovirus_Pol_polyprotein"/>
</dbReference>
<evidence type="ECO:0000256" key="1">
    <source>
        <dbReference type="SAM" id="MobiDB-lite"/>
    </source>
</evidence>
<feature type="domain" description="Reverse transcriptase/retrotransposon-derived protein RNase H-like" evidence="3">
    <location>
        <begin position="381"/>
        <end position="471"/>
    </location>
</feature>
<dbReference type="InterPro" id="IPR043502">
    <property type="entry name" value="DNA/RNA_pol_sf"/>
</dbReference>
<evidence type="ECO:0000259" key="2">
    <source>
        <dbReference type="Pfam" id="PF00078"/>
    </source>
</evidence>
<dbReference type="AlphaFoldDB" id="A0A2B4SRL3"/>
<dbReference type="SUPFAM" id="SSF56672">
    <property type="entry name" value="DNA/RNA polymerases"/>
    <property type="match status" value="1"/>
</dbReference>
<dbReference type="InterPro" id="IPR041577">
    <property type="entry name" value="RT_RNaseH_2"/>
</dbReference>
<dbReference type="OrthoDB" id="5974500at2759"/>
<dbReference type="Gene3D" id="2.40.70.10">
    <property type="entry name" value="Acid Proteases"/>
    <property type="match status" value="1"/>
</dbReference>
<dbReference type="STRING" id="50429.A0A2B4SRL3"/>
<keyword evidence="5" id="KW-1185">Reference proteome</keyword>
<accession>A0A2B4SRL3</accession>
<name>A0A2B4SRL3_STYPI</name>
<gene>
    <name evidence="4" type="primary">pol</name>
    <name evidence="4" type="ORF">AWC38_SpisGene1851</name>
</gene>
<dbReference type="Pfam" id="PF00078">
    <property type="entry name" value="RVT_1"/>
    <property type="match status" value="1"/>
</dbReference>
<dbReference type="InterPro" id="IPR000477">
    <property type="entry name" value="RT_dom"/>
</dbReference>
<sequence>MKDKAVFAEMLVQHKPIRFQVDCGADANILPHKHVENVDLAPCSPSLVMWNGTKVKPVGTCALPVVNPRNNTKYKVRFVVVKKNLTLLLGLNATEKMGFLTVHKENFVSVVENLENDLVIKYADVFDEGLGKQPGKVHLQVDPASQPVILPARKVLVSVREKFKAELQRLQELEVVAPVDEPTEWVSQFVFAVKKCGELRVCIDPKALNAALKRERYQIPVIDDLLPDLAEARVFTKVDLASAFWHSVLDDESSLLTTFATPHGRYRCVRLPFGLCVSSEIFQKHLHQELLGLPGVKCIADDLLIYGKDDADHDCNLEGFIKRCQLKGIKLNRAKLDYRCKEVPFHGHLLTTEDLKPDPQRFKAITEMPRPEKPEDVSRLNEKAWNEVKSLIASAPVLSYYKPDELLEVQCDSSQAGLGAVLMQGGQPLAQASRTLTETESRYAQIEKEMLAIVFEMEKSNDYTFGRKTVVFSNYKPLESIPKKPLHRAPKRLQGMIIRLQKYDLEPVPDNELCQSKLEWRKQRQAQYYNSGAVDLNPLKRGDPVRIKPFQLGKREWQKGIVRSRLDEKTYEVETPHDVVRRNRVHQRKTNEPSPTSSDGPAEMSMPSSMQSNEVPTTVPEEVDPPLSTQGNTSLTGPEVPSTTAKSPQKPSLRRYGRQ</sequence>
<reference evidence="5" key="1">
    <citation type="journal article" date="2017" name="bioRxiv">
        <title>Comparative analysis of the genomes of Stylophora pistillata and Acropora digitifera provides evidence for extensive differences between species of corals.</title>
        <authorList>
            <person name="Voolstra C.R."/>
            <person name="Li Y."/>
            <person name="Liew Y.J."/>
            <person name="Baumgarten S."/>
            <person name="Zoccola D."/>
            <person name="Flot J.-F."/>
            <person name="Tambutte S."/>
            <person name="Allemand D."/>
            <person name="Aranda M."/>
        </authorList>
    </citation>
    <scope>NUCLEOTIDE SEQUENCE [LARGE SCALE GENOMIC DNA]</scope>
</reference>
<evidence type="ECO:0000259" key="3">
    <source>
        <dbReference type="Pfam" id="PF17919"/>
    </source>
</evidence>
<dbReference type="Gene3D" id="3.10.10.10">
    <property type="entry name" value="HIV Type 1 Reverse Transcriptase, subunit A, domain 1"/>
    <property type="match status" value="1"/>
</dbReference>
<dbReference type="InterPro" id="IPR021109">
    <property type="entry name" value="Peptidase_aspartic_dom_sf"/>
</dbReference>
<feature type="compositionally biased region" description="Polar residues" evidence="1">
    <location>
        <begin position="627"/>
        <end position="650"/>
    </location>
</feature>
<evidence type="ECO:0000313" key="4">
    <source>
        <dbReference type="EMBL" id="PFX33304.1"/>
    </source>
</evidence>
<organism evidence="4 5">
    <name type="scientific">Stylophora pistillata</name>
    <name type="common">Smooth cauliflower coral</name>
    <dbReference type="NCBI Taxonomy" id="50429"/>
    <lineage>
        <taxon>Eukaryota</taxon>
        <taxon>Metazoa</taxon>
        <taxon>Cnidaria</taxon>
        <taxon>Anthozoa</taxon>
        <taxon>Hexacorallia</taxon>
        <taxon>Scleractinia</taxon>
        <taxon>Astrocoeniina</taxon>
        <taxon>Pocilloporidae</taxon>
        <taxon>Stylophora</taxon>
    </lineage>
</organism>
<dbReference type="PANTHER" id="PTHR37984:SF8">
    <property type="entry name" value="CCHC-TYPE DOMAIN-CONTAINING PROTEIN"/>
    <property type="match status" value="1"/>
</dbReference>
<dbReference type="PANTHER" id="PTHR37984">
    <property type="entry name" value="PROTEIN CBG26694"/>
    <property type="match status" value="1"/>
</dbReference>
<feature type="domain" description="Reverse transcriptase" evidence="2">
    <location>
        <begin position="194"/>
        <end position="348"/>
    </location>
</feature>
<dbReference type="CDD" id="cd05481">
    <property type="entry name" value="retropepsin_like_LTR_1"/>
    <property type="match status" value="1"/>
</dbReference>
<comment type="caution">
    <text evidence="4">The sequence shown here is derived from an EMBL/GenBank/DDBJ whole genome shotgun (WGS) entry which is preliminary data.</text>
</comment>
<evidence type="ECO:0000313" key="5">
    <source>
        <dbReference type="Proteomes" id="UP000225706"/>
    </source>
</evidence>
<dbReference type="Proteomes" id="UP000225706">
    <property type="component" value="Unassembled WGS sequence"/>
</dbReference>